<dbReference type="InterPro" id="IPR046492">
    <property type="entry name" value="DUF6585"/>
</dbReference>
<dbReference type="AlphaFoldDB" id="A0A518DVU4"/>
<dbReference type="RefSeq" id="WP_315852242.1">
    <property type="nucleotide sequence ID" value="NZ_CP036433.1"/>
</dbReference>
<proteinExistence type="predicted"/>
<dbReference type="Proteomes" id="UP000317648">
    <property type="component" value="Chromosome"/>
</dbReference>
<evidence type="ECO:0000313" key="3">
    <source>
        <dbReference type="Proteomes" id="UP000317648"/>
    </source>
</evidence>
<organism evidence="2 3">
    <name type="scientific">Lignipirellula cremea</name>
    <dbReference type="NCBI Taxonomy" id="2528010"/>
    <lineage>
        <taxon>Bacteria</taxon>
        <taxon>Pseudomonadati</taxon>
        <taxon>Planctomycetota</taxon>
        <taxon>Planctomycetia</taxon>
        <taxon>Pirellulales</taxon>
        <taxon>Pirellulaceae</taxon>
        <taxon>Lignipirellula</taxon>
    </lineage>
</organism>
<keyword evidence="1" id="KW-1133">Transmembrane helix</keyword>
<evidence type="ECO:0000256" key="1">
    <source>
        <dbReference type="SAM" id="Phobius"/>
    </source>
</evidence>
<dbReference type="Pfam" id="PF20226">
    <property type="entry name" value="DUF6585"/>
    <property type="match status" value="1"/>
</dbReference>
<protein>
    <submittedName>
        <fullName evidence="2">Uncharacterized protein</fullName>
    </submittedName>
</protein>
<name>A0A518DVU4_9BACT</name>
<feature type="transmembrane region" description="Helical" evidence="1">
    <location>
        <begin position="37"/>
        <end position="58"/>
    </location>
</feature>
<gene>
    <name evidence="2" type="ORF">Pla8534_37790</name>
</gene>
<keyword evidence="1" id="KW-0472">Membrane</keyword>
<keyword evidence="3" id="KW-1185">Reference proteome</keyword>
<reference evidence="2 3" key="1">
    <citation type="submission" date="2019-02" db="EMBL/GenBank/DDBJ databases">
        <title>Deep-cultivation of Planctomycetes and their phenomic and genomic characterization uncovers novel biology.</title>
        <authorList>
            <person name="Wiegand S."/>
            <person name="Jogler M."/>
            <person name="Boedeker C."/>
            <person name="Pinto D."/>
            <person name="Vollmers J."/>
            <person name="Rivas-Marin E."/>
            <person name="Kohn T."/>
            <person name="Peeters S.H."/>
            <person name="Heuer A."/>
            <person name="Rast P."/>
            <person name="Oberbeckmann S."/>
            <person name="Bunk B."/>
            <person name="Jeske O."/>
            <person name="Meyerdierks A."/>
            <person name="Storesund J.E."/>
            <person name="Kallscheuer N."/>
            <person name="Luecker S."/>
            <person name="Lage O.M."/>
            <person name="Pohl T."/>
            <person name="Merkel B.J."/>
            <person name="Hornburger P."/>
            <person name="Mueller R.-W."/>
            <person name="Bruemmer F."/>
            <person name="Labrenz M."/>
            <person name="Spormann A.M."/>
            <person name="Op den Camp H."/>
            <person name="Overmann J."/>
            <person name="Amann R."/>
            <person name="Jetten M.S.M."/>
            <person name="Mascher T."/>
            <person name="Medema M.H."/>
            <person name="Devos D.P."/>
            <person name="Kaster A.-K."/>
            <person name="Ovreas L."/>
            <person name="Rohde M."/>
            <person name="Galperin M.Y."/>
            <person name="Jogler C."/>
        </authorList>
    </citation>
    <scope>NUCLEOTIDE SEQUENCE [LARGE SCALE GENOMIC DNA]</scope>
    <source>
        <strain evidence="2 3">Pla85_3_4</strain>
    </source>
</reference>
<feature type="transmembrane region" description="Helical" evidence="1">
    <location>
        <begin position="70"/>
        <end position="90"/>
    </location>
</feature>
<keyword evidence="1" id="KW-0812">Transmembrane</keyword>
<sequence length="196" mass="21415">MADNPYRSPAEAPTPRLAARRSEKLGNLLAEYRVHPVVIWSSLALAGCAIGICCNGILELFTTNTDHMAEMLAIVSGISLIAILVAASALRSRMSVYDRGIVYANAFRSFTFRYTELADLRVSSNALAPLGKVWNPLQRHLVLSIDSPVQKRYYLCPFLLSDVGLLELAVNTWEKASRNPIAAPGSEPAPGRSSRE</sequence>
<evidence type="ECO:0000313" key="2">
    <source>
        <dbReference type="EMBL" id="QDU95960.1"/>
    </source>
</evidence>
<dbReference type="EMBL" id="CP036433">
    <property type="protein sequence ID" value="QDU95960.1"/>
    <property type="molecule type" value="Genomic_DNA"/>
</dbReference>
<accession>A0A518DVU4</accession>
<dbReference type="KEGG" id="lcre:Pla8534_37790"/>